<keyword evidence="4" id="KW-1185">Reference proteome</keyword>
<dbReference type="AlphaFoldDB" id="A0A8J3TTE1"/>
<evidence type="ECO:0000256" key="1">
    <source>
        <dbReference type="SAM" id="Coils"/>
    </source>
</evidence>
<feature type="coiled-coil region" evidence="1">
    <location>
        <begin position="63"/>
        <end position="126"/>
    </location>
</feature>
<accession>A0A8J3TTE1</accession>
<dbReference type="PANTHER" id="PTHR43167:SF1">
    <property type="entry name" value="PUTATIVE (AFU_ORTHOLOGUE AFUA_6G01830)-RELATED"/>
    <property type="match status" value="1"/>
</dbReference>
<reference evidence="3 4" key="1">
    <citation type="submission" date="2021-01" db="EMBL/GenBank/DDBJ databases">
        <title>Whole genome shotgun sequence of Planotetraspora mira NBRC 15435.</title>
        <authorList>
            <person name="Komaki H."/>
            <person name="Tamura T."/>
        </authorList>
    </citation>
    <scope>NUCLEOTIDE SEQUENCE [LARGE SCALE GENOMIC DNA]</scope>
    <source>
        <strain evidence="3 4">NBRC 15435</strain>
    </source>
</reference>
<keyword evidence="1" id="KW-0175">Coiled coil</keyword>
<dbReference type="PANTHER" id="PTHR43167">
    <property type="entry name" value="PUTATIVE (AFU_ORTHOLOGUE AFUA_6G01830)-RELATED"/>
    <property type="match status" value="1"/>
</dbReference>
<gene>
    <name evidence="3" type="ORF">Pmi06nite_44590</name>
</gene>
<evidence type="ECO:0000313" key="4">
    <source>
        <dbReference type="Proteomes" id="UP000650628"/>
    </source>
</evidence>
<feature type="transmembrane region" description="Helical" evidence="2">
    <location>
        <begin position="37"/>
        <end position="56"/>
    </location>
</feature>
<name>A0A8J3TTE1_9ACTN</name>
<feature type="transmembrane region" description="Helical" evidence="2">
    <location>
        <begin position="12"/>
        <end position="31"/>
    </location>
</feature>
<evidence type="ECO:0000256" key="2">
    <source>
        <dbReference type="SAM" id="Phobius"/>
    </source>
</evidence>
<keyword evidence="2" id="KW-0812">Transmembrane</keyword>
<keyword evidence="2" id="KW-0472">Membrane</keyword>
<dbReference type="SUPFAM" id="SSF53335">
    <property type="entry name" value="S-adenosyl-L-methionine-dependent methyltransferases"/>
    <property type="match status" value="1"/>
</dbReference>
<dbReference type="Pfam" id="PF13578">
    <property type="entry name" value="Methyltransf_24"/>
    <property type="match status" value="1"/>
</dbReference>
<sequence length="396" mass="43857">MRRVRDVPKRHALKLLAVVVLGAGTAIAALLGHPELATALIGVLLATIAVVIVRLGPRVAQQIRTQTLENRKLANRIETAQRQTLTAVENERAVLAKLDNRLNTSLSTQRQLLASLERQLVSAVEDERRSGAERQHELLAGFKQTQNKIEESARPLSSLGSKITAVSDKITSVQRHFDAKLVTLRWEVVRENEALLQLFERFDPRAPMPTSGGWALSPTGLLELLTLIDRRQPRVLLELGSGTSTIWIAYALEKTGGRLISIDHDEEYAARTRLMLQMHGLDHVAEVRVAPLSPLDVAGESYNWYGVGAFEDVEEVDLLLVDGPPAAVGPNSRYPALHAIAPKLAARSLVLLDDVERADEQEIARRWAEEFPGLTRETSLFNRQAIFTYTPPQSSE</sequence>
<comment type="caution">
    <text evidence="3">The sequence shown here is derived from an EMBL/GenBank/DDBJ whole genome shotgun (WGS) entry which is preliminary data.</text>
</comment>
<dbReference type="EMBL" id="BOOO01000022">
    <property type="protein sequence ID" value="GII31017.1"/>
    <property type="molecule type" value="Genomic_DNA"/>
</dbReference>
<keyword evidence="2" id="KW-1133">Transmembrane helix</keyword>
<dbReference type="Proteomes" id="UP000650628">
    <property type="component" value="Unassembled WGS sequence"/>
</dbReference>
<dbReference type="Gene3D" id="3.40.50.150">
    <property type="entry name" value="Vaccinia Virus protein VP39"/>
    <property type="match status" value="1"/>
</dbReference>
<organism evidence="3 4">
    <name type="scientific">Planotetraspora mira</name>
    <dbReference type="NCBI Taxonomy" id="58121"/>
    <lineage>
        <taxon>Bacteria</taxon>
        <taxon>Bacillati</taxon>
        <taxon>Actinomycetota</taxon>
        <taxon>Actinomycetes</taxon>
        <taxon>Streptosporangiales</taxon>
        <taxon>Streptosporangiaceae</taxon>
        <taxon>Planotetraspora</taxon>
    </lineage>
</organism>
<proteinExistence type="predicted"/>
<evidence type="ECO:0000313" key="3">
    <source>
        <dbReference type="EMBL" id="GII31017.1"/>
    </source>
</evidence>
<protein>
    <submittedName>
        <fullName evidence="3">Uncharacterized protein</fullName>
    </submittedName>
</protein>
<dbReference type="InterPro" id="IPR029063">
    <property type="entry name" value="SAM-dependent_MTases_sf"/>
</dbReference>